<protein>
    <recommendedName>
        <fullName evidence="4">TraB/GumN family protein</fullName>
    </recommendedName>
</protein>
<dbReference type="EMBL" id="PVBQ01000005">
    <property type="protein sequence ID" value="PRD47799.1"/>
    <property type="molecule type" value="Genomic_DNA"/>
</dbReference>
<name>A0A2S9J4Z2_9SPHI</name>
<gene>
    <name evidence="2" type="ORF">C5745_07745</name>
</gene>
<accession>A0A2S9J4Z2</accession>
<dbReference type="AlphaFoldDB" id="A0A2S9J4Z2"/>
<organism evidence="2 3">
    <name type="scientific">Sphingobacterium haloxyli</name>
    <dbReference type="NCBI Taxonomy" id="2100533"/>
    <lineage>
        <taxon>Bacteria</taxon>
        <taxon>Pseudomonadati</taxon>
        <taxon>Bacteroidota</taxon>
        <taxon>Sphingobacteriia</taxon>
        <taxon>Sphingobacteriales</taxon>
        <taxon>Sphingobacteriaceae</taxon>
        <taxon>Sphingobacterium</taxon>
    </lineage>
</organism>
<sequence>MKNYLLSAILLLLSTITYSQTDKKEKIKIALLGSMHFTPSTQDSYSNNELKLTPQKQREVEEVVSKLADFNPDQICIELSVDKQESIDKQYQKYLAGKYDLELNEIDLLGFQAAKILNLPRLTCINYKGKFDAREAQEAAQRYDQETVLKSMDLYAQKLVDEMNEKEGELPLIDHLIYLNDQSTLNKNLQYYTKYYVNIGKGNHYEGTDLVSEWYKTNLRIYTNILRAVQPTDKAILVIFGQGHIPILKHLIESNSDFEIVEVKELFHQ</sequence>
<evidence type="ECO:0000313" key="3">
    <source>
        <dbReference type="Proteomes" id="UP000239711"/>
    </source>
</evidence>
<reference evidence="2 3" key="1">
    <citation type="submission" date="2018-02" db="EMBL/GenBank/DDBJ databases">
        <title>The draft genome of Sphingobacterium sp. 5JN-11.</title>
        <authorList>
            <person name="Liu L."/>
            <person name="Li L."/>
            <person name="Liang L."/>
            <person name="Zhang X."/>
            <person name="Wang T."/>
        </authorList>
    </citation>
    <scope>NUCLEOTIDE SEQUENCE [LARGE SCALE GENOMIC DNA]</scope>
    <source>
        <strain evidence="2 3">5JN-11</strain>
    </source>
</reference>
<dbReference type="Pfam" id="PF18950">
    <property type="entry name" value="DUF5694"/>
    <property type="match status" value="1"/>
</dbReference>
<proteinExistence type="predicted"/>
<evidence type="ECO:0000313" key="2">
    <source>
        <dbReference type="EMBL" id="PRD47799.1"/>
    </source>
</evidence>
<feature type="chain" id="PRO_5015479866" description="TraB/GumN family protein" evidence="1">
    <location>
        <begin position="20"/>
        <end position="269"/>
    </location>
</feature>
<keyword evidence="1" id="KW-0732">Signal</keyword>
<dbReference type="InterPro" id="IPR043749">
    <property type="entry name" value="DUF5694"/>
</dbReference>
<dbReference type="OrthoDB" id="7055505at2"/>
<feature type="signal peptide" evidence="1">
    <location>
        <begin position="1"/>
        <end position="19"/>
    </location>
</feature>
<dbReference type="RefSeq" id="WP_105716426.1">
    <property type="nucleotide sequence ID" value="NZ_PVBQ01000005.1"/>
</dbReference>
<evidence type="ECO:0008006" key="4">
    <source>
        <dbReference type="Google" id="ProtNLM"/>
    </source>
</evidence>
<keyword evidence="3" id="KW-1185">Reference proteome</keyword>
<evidence type="ECO:0000256" key="1">
    <source>
        <dbReference type="SAM" id="SignalP"/>
    </source>
</evidence>
<dbReference type="Proteomes" id="UP000239711">
    <property type="component" value="Unassembled WGS sequence"/>
</dbReference>
<comment type="caution">
    <text evidence="2">The sequence shown here is derived from an EMBL/GenBank/DDBJ whole genome shotgun (WGS) entry which is preliminary data.</text>
</comment>